<comment type="function">
    <text evidence="5">Catalyzes the conversion of GDP-D-mannose to GDP-4-dehydro-6-deoxy-D-mannose.</text>
</comment>
<accession>A0ABN1AYF7</accession>
<dbReference type="SUPFAM" id="SSF51735">
    <property type="entry name" value="NAD(P)-binding Rossmann-fold domains"/>
    <property type="match status" value="1"/>
</dbReference>
<dbReference type="NCBIfam" id="TIGR01472">
    <property type="entry name" value="gmd"/>
    <property type="match status" value="1"/>
</dbReference>
<evidence type="ECO:0000313" key="8">
    <source>
        <dbReference type="Proteomes" id="UP001500880"/>
    </source>
</evidence>
<dbReference type="InterPro" id="IPR016040">
    <property type="entry name" value="NAD(P)-bd_dom"/>
</dbReference>
<evidence type="ECO:0000256" key="2">
    <source>
        <dbReference type="ARBA" id="ARBA00009263"/>
    </source>
</evidence>
<proteinExistence type="inferred from homology"/>
<gene>
    <name evidence="5 7" type="primary">gmd</name>
    <name evidence="7" type="ORF">GCM10008986_09960</name>
</gene>
<dbReference type="Pfam" id="PF16363">
    <property type="entry name" value="GDP_Man_Dehyd"/>
    <property type="match status" value="1"/>
</dbReference>
<dbReference type="EC" id="4.2.1.47" evidence="3 5"/>
<evidence type="ECO:0000313" key="7">
    <source>
        <dbReference type="EMBL" id="GAA0486570.1"/>
    </source>
</evidence>
<organism evidence="7 8">
    <name type="scientific">Salinibacillus aidingensis</name>
    <dbReference type="NCBI Taxonomy" id="237684"/>
    <lineage>
        <taxon>Bacteria</taxon>
        <taxon>Bacillati</taxon>
        <taxon>Bacillota</taxon>
        <taxon>Bacilli</taxon>
        <taxon>Bacillales</taxon>
        <taxon>Bacillaceae</taxon>
        <taxon>Salinibacillus</taxon>
    </lineage>
</organism>
<comment type="similarity">
    <text evidence="2 5">Belongs to the NAD(P)-dependent epimerase/dehydratase family. GDP-mannose 4,6-dehydratase subfamily.</text>
</comment>
<protein>
    <recommendedName>
        <fullName evidence="3 5">GDP-mannose 4,6-dehydratase</fullName>
        <ecNumber evidence="3 5">4.2.1.47</ecNumber>
    </recommendedName>
    <alternativeName>
        <fullName evidence="5">GDP-D-mannose dehydratase</fullName>
    </alternativeName>
</protein>
<comment type="cofactor">
    <cofactor evidence="1 5">
        <name>NADP(+)</name>
        <dbReference type="ChEBI" id="CHEBI:58349"/>
    </cofactor>
</comment>
<evidence type="ECO:0000256" key="3">
    <source>
        <dbReference type="ARBA" id="ARBA00011989"/>
    </source>
</evidence>
<dbReference type="InterPro" id="IPR006368">
    <property type="entry name" value="GDP_Man_deHydtase"/>
</dbReference>
<name>A0ABN1AYF7_9BACI</name>
<keyword evidence="4 5" id="KW-0456">Lyase</keyword>
<comment type="caution">
    <text evidence="7">The sequence shown here is derived from an EMBL/GenBank/DDBJ whole genome shotgun (WGS) entry which is preliminary data.</text>
</comment>
<keyword evidence="8" id="KW-1185">Reference proteome</keyword>
<evidence type="ECO:0000259" key="6">
    <source>
        <dbReference type="Pfam" id="PF16363"/>
    </source>
</evidence>
<dbReference type="Gene3D" id="3.40.50.720">
    <property type="entry name" value="NAD(P)-binding Rossmann-like Domain"/>
    <property type="match status" value="1"/>
</dbReference>
<dbReference type="InterPro" id="IPR036291">
    <property type="entry name" value="NAD(P)-bd_dom_sf"/>
</dbReference>
<evidence type="ECO:0000256" key="4">
    <source>
        <dbReference type="ARBA" id="ARBA00023239"/>
    </source>
</evidence>
<feature type="domain" description="NAD(P)-binding" evidence="6">
    <location>
        <begin position="5"/>
        <end position="336"/>
    </location>
</feature>
<sequence>MKKALITGVTGQDGSFLAEFLLDKGYEVHGIIRRSSTFNTERIEHLYIEELKSTENFYIHYGDLTDTSNVIRLINEIKPDEIYNLAAMSHVKVSFETPEYTADVDGIGTLRILEAVRILGLEKKTRIYQASTSELYGKVQEVPQSETTPFYPRSPYAVAKQYGYWITKNYRESYGMFAVNGILFNHESERRGETFVTRKISLAAARIAQGKQDKLYLGNLDAKRDWGYAKDYVECMWLILQHDTPEDFVIATGEMHTVREFATLAFKYAGIEIEWKGEGVEEVGVNKATGDIMVGVHPDFFRPAEVEQLLGDPTKAKNNLKWNPTKTSFEELVKIMVEADMNNSDYRS</sequence>
<dbReference type="PANTHER" id="PTHR43715:SF1">
    <property type="entry name" value="GDP-MANNOSE 4,6 DEHYDRATASE"/>
    <property type="match status" value="1"/>
</dbReference>
<reference evidence="7 8" key="1">
    <citation type="journal article" date="2019" name="Int. J. Syst. Evol. Microbiol.">
        <title>The Global Catalogue of Microorganisms (GCM) 10K type strain sequencing project: providing services to taxonomists for standard genome sequencing and annotation.</title>
        <authorList>
            <consortium name="The Broad Institute Genomics Platform"/>
            <consortium name="The Broad Institute Genome Sequencing Center for Infectious Disease"/>
            <person name="Wu L."/>
            <person name="Ma J."/>
        </authorList>
    </citation>
    <scope>NUCLEOTIDE SEQUENCE [LARGE SCALE GENOMIC DNA]</scope>
    <source>
        <strain evidence="7 8">JCM 12389</strain>
    </source>
</reference>
<dbReference type="RefSeq" id="WP_343838306.1">
    <property type="nucleotide sequence ID" value="NZ_BAAADO010000002.1"/>
</dbReference>
<comment type="catalytic activity">
    <reaction evidence="5">
        <text>GDP-alpha-D-mannose = GDP-4-dehydro-alpha-D-rhamnose + H2O</text>
        <dbReference type="Rhea" id="RHEA:23820"/>
        <dbReference type="ChEBI" id="CHEBI:15377"/>
        <dbReference type="ChEBI" id="CHEBI:57527"/>
        <dbReference type="ChEBI" id="CHEBI:57964"/>
        <dbReference type="EC" id="4.2.1.47"/>
    </reaction>
</comment>
<keyword evidence="5" id="KW-0521">NADP</keyword>
<evidence type="ECO:0000256" key="1">
    <source>
        <dbReference type="ARBA" id="ARBA00001937"/>
    </source>
</evidence>
<dbReference type="Proteomes" id="UP001500880">
    <property type="component" value="Unassembled WGS sequence"/>
</dbReference>
<evidence type="ECO:0000256" key="5">
    <source>
        <dbReference type="HAMAP-Rule" id="MF_00955"/>
    </source>
</evidence>
<dbReference type="PANTHER" id="PTHR43715">
    <property type="entry name" value="GDP-MANNOSE 4,6-DEHYDRATASE"/>
    <property type="match status" value="1"/>
</dbReference>
<dbReference type="Gene3D" id="3.90.25.10">
    <property type="entry name" value="UDP-galactose 4-epimerase, domain 1"/>
    <property type="match status" value="1"/>
</dbReference>
<comment type="caution">
    <text evidence="5">Lacks conserved residue(s) required for the propagation of feature annotation.</text>
</comment>
<dbReference type="HAMAP" id="MF_00955">
    <property type="entry name" value="GDP_Man_dehydratase"/>
    <property type="match status" value="1"/>
</dbReference>
<dbReference type="CDD" id="cd05260">
    <property type="entry name" value="GDP_MD_SDR_e"/>
    <property type="match status" value="1"/>
</dbReference>
<dbReference type="EMBL" id="BAAADO010000002">
    <property type="protein sequence ID" value="GAA0486570.1"/>
    <property type="molecule type" value="Genomic_DNA"/>
</dbReference>